<keyword evidence="1" id="KW-1133">Transmembrane helix</keyword>
<proteinExistence type="predicted"/>
<dbReference type="OrthoDB" id="9912584at2"/>
<dbReference type="AlphaFoldDB" id="A0A512L484"/>
<evidence type="ECO:0000313" key="3">
    <source>
        <dbReference type="Proteomes" id="UP000321337"/>
    </source>
</evidence>
<feature type="transmembrane region" description="Helical" evidence="1">
    <location>
        <begin position="63"/>
        <end position="87"/>
    </location>
</feature>
<dbReference type="EMBL" id="BKAD01000003">
    <property type="protein sequence ID" value="GEP29272.1"/>
    <property type="molecule type" value="Genomic_DNA"/>
</dbReference>
<evidence type="ECO:0000313" key="2">
    <source>
        <dbReference type="EMBL" id="GEP29272.1"/>
    </source>
</evidence>
<dbReference type="Proteomes" id="UP000321337">
    <property type="component" value="Unassembled WGS sequence"/>
</dbReference>
<accession>A0A512L484</accession>
<comment type="caution">
    <text evidence="2">The sequence shown here is derived from an EMBL/GenBank/DDBJ whole genome shotgun (WGS) entry which is preliminary data.</text>
</comment>
<keyword evidence="3" id="KW-1185">Reference proteome</keyword>
<protein>
    <submittedName>
        <fullName evidence="2">Uncharacterized protein</fullName>
    </submittedName>
</protein>
<keyword evidence="1" id="KW-0472">Membrane</keyword>
<dbReference type="RefSeq" id="WP_147070244.1">
    <property type="nucleotide sequence ID" value="NZ_AP021884.1"/>
</dbReference>
<keyword evidence="1" id="KW-0812">Transmembrane</keyword>
<name>A0A512L484_9PROT</name>
<reference evidence="2 3" key="1">
    <citation type="submission" date="2019-07" db="EMBL/GenBank/DDBJ databases">
        <title>Whole genome shotgun sequence of Thiobacillus plumbophilus NBRC 107929.</title>
        <authorList>
            <person name="Hosoyama A."/>
            <person name="Uohara A."/>
            <person name="Ohji S."/>
            <person name="Ichikawa N."/>
        </authorList>
    </citation>
    <scope>NUCLEOTIDE SEQUENCE [LARGE SCALE GENOMIC DNA]</scope>
    <source>
        <strain evidence="2 3">NBRC 107929</strain>
    </source>
</reference>
<feature type="transmembrane region" description="Helical" evidence="1">
    <location>
        <begin position="12"/>
        <end position="32"/>
    </location>
</feature>
<organism evidence="2 3">
    <name type="scientific">Sulfuriferula plumbiphila</name>
    <dbReference type="NCBI Taxonomy" id="171865"/>
    <lineage>
        <taxon>Bacteria</taxon>
        <taxon>Pseudomonadati</taxon>
        <taxon>Pseudomonadota</taxon>
        <taxon>Betaproteobacteria</taxon>
        <taxon>Nitrosomonadales</taxon>
        <taxon>Sulfuricellaceae</taxon>
        <taxon>Sulfuriferula</taxon>
    </lineage>
</organism>
<sequence length="104" mass="11524">MQLNCKLKPTKLRLRSLLNFFLAVLLCLQLVALTQHHHDLSSRQDNCPACNLASHFSGGTPTIVATLPMAALILAYWIAAHPVRVVYPVLRRHVRPPSQAPPLA</sequence>
<evidence type="ECO:0000256" key="1">
    <source>
        <dbReference type="SAM" id="Phobius"/>
    </source>
</evidence>
<gene>
    <name evidence="2" type="ORF">TPL01_04100</name>
</gene>